<protein>
    <submittedName>
        <fullName evidence="7">CUE domain-containing 2</fullName>
    </submittedName>
</protein>
<evidence type="ECO:0000313" key="8">
    <source>
        <dbReference type="Proteomes" id="UP000276133"/>
    </source>
</evidence>
<comment type="subcellular location">
    <subcellularLocation>
        <location evidence="2">Cytoplasm</location>
    </subcellularLocation>
    <subcellularLocation>
        <location evidence="1">Nucleus</location>
    </subcellularLocation>
</comment>
<dbReference type="SUPFAM" id="SSF46934">
    <property type="entry name" value="UBA-like"/>
    <property type="match status" value="1"/>
</dbReference>
<dbReference type="OrthoDB" id="10060331at2759"/>
<keyword evidence="8" id="KW-1185">Reference proteome</keyword>
<dbReference type="GO" id="GO:0043130">
    <property type="term" value="F:ubiquitin binding"/>
    <property type="evidence" value="ECO:0007669"/>
    <property type="project" value="InterPro"/>
</dbReference>
<evidence type="ECO:0000256" key="1">
    <source>
        <dbReference type="ARBA" id="ARBA00004123"/>
    </source>
</evidence>
<dbReference type="PANTHER" id="PTHR12493">
    <property type="entry name" value="CUE DOMAIN CONTAINING 2"/>
    <property type="match status" value="1"/>
</dbReference>
<evidence type="ECO:0000256" key="2">
    <source>
        <dbReference type="ARBA" id="ARBA00004496"/>
    </source>
</evidence>
<dbReference type="InterPro" id="IPR009060">
    <property type="entry name" value="UBA-like_sf"/>
</dbReference>
<dbReference type="PROSITE" id="PS51140">
    <property type="entry name" value="CUE"/>
    <property type="match status" value="1"/>
</dbReference>
<keyword evidence="4" id="KW-0833">Ubl conjugation pathway</keyword>
<keyword evidence="3" id="KW-0963">Cytoplasm</keyword>
<comment type="caution">
    <text evidence="7">The sequence shown here is derived from an EMBL/GenBank/DDBJ whole genome shotgun (WGS) entry which is preliminary data.</text>
</comment>
<dbReference type="EMBL" id="REGN01002352">
    <property type="protein sequence ID" value="RNA28695.1"/>
    <property type="molecule type" value="Genomic_DNA"/>
</dbReference>
<reference evidence="7 8" key="1">
    <citation type="journal article" date="2018" name="Sci. Rep.">
        <title>Genomic signatures of local adaptation to the degree of environmental predictability in rotifers.</title>
        <authorList>
            <person name="Franch-Gras L."/>
            <person name="Hahn C."/>
            <person name="Garcia-Roger E.M."/>
            <person name="Carmona M.J."/>
            <person name="Serra M."/>
            <person name="Gomez A."/>
        </authorList>
    </citation>
    <scope>NUCLEOTIDE SEQUENCE [LARGE SCALE GENOMIC DNA]</scope>
    <source>
        <strain evidence="7">HYR1</strain>
    </source>
</reference>
<dbReference type="Proteomes" id="UP000276133">
    <property type="component" value="Unassembled WGS sequence"/>
</dbReference>
<evidence type="ECO:0000256" key="3">
    <source>
        <dbReference type="ARBA" id="ARBA00022490"/>
    </source>
</evidence>
<feature type="domain" description="CUE" evidence="6">
    <location>
        <begin position="134"/>
        <end position="176"/>
    </location>
</feature>
<accession>A0A3M7RZB6</accession>
<dbReference type="CDD" id="cd14279">
    <property type="entry name" value="CUE"/>
    <property type="match status" value="1"/>
</dbReference>
<dbReference type="AlphaFoldDB" id="A0A3M7RZB6"/>
<evidence type="ECO:0000256" key="4">
    <source>
        <dbReference type="ARBA" id="ARBA00022786"/>
    </source>
</evidence>
<organism evidence="7 8">
    <name type="scientific">Brachionus plicatilis</name>
    <name type="common">Marine rotifer</name>
    <name type="synonym">Brachionus muelleri</name>
    <dbReference type="NCBI Taxonomy" id="10195"/>
    <lineage>
        <taxon>Eukaryota</taxon>
        <taxon>Metazoa</taxon>
        <taxon>Spiralia</taxon>
        <taxon>Gnathifera</taxon>
        <taxon>Rotifera</taxon>
        <taxon>Eurotatoria</taxon>
        <taxon>Monogononta</taxon>
        <taxon>Pseudotrocha</taxon>
        <taxon>Ploima</taxon>
        <taxon>Brachionidae</taxon>
        <taxon>Brachionus</taxon>
    </lineage>
</organism>
<evidence type="ECO:0000256" key="5">
    <source>
        <dbReference type="ARBA" id="ARBA00023242"/>
    </source>
</evidence>
<dbReference type="InterPro" id="IPR003892">
    <property type="entry name" value="CUE"/>
</dbReference>
<proteinExistence type="predicted"/>
<dbReference type="GO" id="GO:0005634">
    <property type="term" value="C:nucleus"/>
    <property type="evidence" value="ECO:0007669"/>
    <property type="project" value="UniProtKB-SubCell"/>
</dbReference>
<sequence length="277" mass="32952">MELENFILKSFKDLIIENKLVKKDSIELLIDGTIGSYIINTIRQFYAEYEYHRTWLDDNAEQEFDIENFSDIIEEFLPGFYQIEKNVITKWLVNLKQRIDDMASETNVNQKKIIGPCEEVVSAINSNETTREAEFDPEIQILVEMFPDVNIKEISKVFKKSHKDKTEAIEYLIMTKNKINPKEVNDDLTEEEKNNLKQKTLQKFGLVQVNEDGSPIEAKPKFIWNEEKKLHRYYENKIVSTKGEKIFEYKTEKDQELEKQMKKTYINLKPARKYRFH</sequence>
<evidence type="ECO:0000313" key="7">
    <source>
        <dbReference type="EMBL" id="RNA28695.1"/>
    </source>
</evidence>
<evidence type="ECO:0000259" key="6">
    <source>
        <dbReference type="PROSITE" id="PS51140"/>
    </source>
</evidence>
<gene>
    <name evidence="7" type="ORF">BpHYR1_040610</name>
</gene>
<name>A0A3M7RZB6_BRAPC</name>
<keyword evidence="5" id="KW-0539">Nucleus</keyword>
<dbReference type="PANTHER" id="PTHR12493:SF0">
    <property type="entry name" value="CUE DOMAIN-CONTAINING PROTEIN 2"/>
    <property type="match status" value="1"/>
</dbReference>
<dbReference type="STRING" id="10195.A0A3M7RZB6"/>
<dbReference type="GO" id="GO:0005737">
    <property type="term" value="C:cytoplasm"/>
    <property type="evidence" value="ECO:0007669"/>
    <property type="project" value="UniProtKB-SubCell"/>
</dbReference>